<dbReference type="InterPro" id="IPR001789">
    <property type="entry name" value="Sig_transdc_resp-reg_receiver"/>
</dbReference>
<dbReference type="InterPro" id="IPR001867">
    <property type="entry name" value="OmpR/PhoB-type_DNA-bd"/>
</dbReference>
<keyword evidence="2 7" id="KW-0597">Phosphoprotein</keyword>
<evidence type="ECO:0000256" key="5">
    <source>
        <dbReference type="ARBA" id="ARBA00023125"/>
    </source>
</evidence>
<dbReference type="EMBL" id="FORR01000005">
    <property type="protein sequence ID" value="SFJ15867.1"/>
    <property type="molecule type" value="Genomic_DNA"/>
</dbReference>
<dbReference type="GO" id="GO:0032993">
    <property type="term" value="C:protein-DNA complex"/>
    <property type="evidence" value="ECO:0007669"/>
    <property type="project" value="TreeGrafter"/>
</dbReference>
<dbReference type="Proteomes" id="UP000199545">
    <property type="component" value="Unassembled WGS sequence"/>
</dbReference>
<reference evidence="11 12" key="1">
    <citation type="submission" date="2016-10" db="EMBL/GenBank/DDBJ databases">
        <authorList>
            <person name="de Groot N.N."/>
        </authorList>
    </citation>
    <scope>NUCLEOTIDE SEQUENCE [LARGE SCALE GENOMIC DNA]</scope>
    <source>
        <strain evidence="11 12">DSM 44778</strain>
    </source>
</reference>
<keyword evidence="5 8" id="KW-0238">DNA-binding</keyword>
<dbReference type="GO" id="GO:0000156">
    <property type="term" value="F:phosphorelay response regulator activity"/>
    <property type="evidence" value="ECO:0007669"/>
    <property type="project" value="TreeGrafter"/>
</dbReference>
<dbReference type="SMART" id="SM00862">
    <property type="entry name" value="Trans_reg_C"/>
    <property type="match status" value="1"/>
</dbReference>
<dbReference type="OrthoDB" id="9790442at2"/>
<keyword evidence="6" id="KW-0804">Transcription</keyword>
<evidence type="ECO:0000256" key="3">
    <source>
        <dbReference type="ARBA" id="ARBA00023012"/>
    </source>
</evidence>
<dbReference type="GO" id="GO:0006355">
    <property type="term" value="P:regulation of DNA-templated transcription"/>
    <property type="evidence" value="ECO:0007669"/>
    <property type="project" value="InterPro"/>
</dbReference>
<feature type="modified residue" description="4-aspartylphosphate" evidence="7">
    <location>
        <position position="55"/>
    </location>
</feature>
<proteinExistence type="predicted"/>
<accession>A0A1I3P3F5</accession>
<keyword evidence="12" id="KW-1185">Reference proteome</keyword>
<comment type="subcellular location">
    <subcellularLocation>
        <location evidence="1">Cytoplasm</location>
    </subcellularLocation>
</comment>
<protein>
    <submittedName>
        <fullName evidence="11">DNA-binding response regulator, OmpR family, contains REC and winged-helix (WHTH) domain</fullName>
    </submittedName>
</protein>
<dbReference type="STRING" id="46223.SAMN05421852_10570"/>
<evidence type="ECO:0000256" key="1">
    <source>
        <dbReference type="ARBA" id="ARBA00004496"/>
    </source>
</evidence>
<dbReference type="AlphaFoldDB" id="A0A1I3P3F5"/>
<feature type="domain" description="OmpR/PhoB-type" evidence="10">
    <location>
        <begin position="132"/>
        <end position="231"/>
    </location>
</feature>
<evidence type="ECO:0000259" key="10">
    <source>
        <dbReference type="PROSITE" id="PS51755"/>
    </source>
</evidence>
<dbReference type="InterPro" id="IPR039420">
    <property type="entry name" value="WalR-like"/>
</dbReference>
<evidence type="ECO:0000313" key="11">
    <source>
        <dbReference type="EMBL" id="SFJ15867.1"/>
    </source>
</evidence>
<dbReference type="Gene3D" id="6.10.250.690">
    <property type="match status" value="1"/>
</dbReference>
<dbReference type="InterPro" id="IPR011006">
    <property type="entry name" value="CheY-like_superfamily"/>
</dbReference>
<dbReference type="FunFam" id="1.10.10.10:FF:000018">
    <property type="entry name" value="DNA-binding response regulator ResD"/>
    <property type="match status" value="1"/>
</dbReference>
<dbReference type="GO" id="GO:0005829">
    <property type="term" value="C:cytosol"/>
    <property type="evidence" value="ECO:0007669"/>
    <property type="project" value="TreeGrafter"/>
</dbReference>
<evidence type="ECO:0000256" key="2">
    <source>
        <dbReference type="ARBA" id="ARBA00022553"/>
    </source>
</evidence>
<evidence type="ECO:0000259" key="9">
    <source>
        <dbReference type="PROSITE" id="PS50110"/>
    </source>
</evidence>
<dbReference type="CDD" id="cd00383">
    <property type="entry name" value="trans_reg_C"/>
    <property type="match status" value="1"/>
</dbReference>
<feature type="domain" description="Response regulatory" evidence="9">
    <location>
        <begin position="6"/>
        <end position="119"/>
    </location>
</feature>
<dbReference type="PROSITE" id="PS51755">
    <property type="entry name" value="OMPR_PHOB"/>
    <property type="match status" value="1"/>
</dbReference>
<name>A0A1I3P3F5_9BACL</name>
<dbReference type="PANTHER" id="PTHR48111:SF2">
    <property type="entry name" value="RESPONSE REGULATOR SAER"/>
    <property type="match status" value="1"/>
</dbReference>
<dbReference type="Pfam" id="PF00486">
    <property type="entry name" value="Trans_reg_C"/>
    <property type="match status" value="1"/>
</dbReference>
<organism evidence="11 12">
    <name type="scientific">Thermoflavimicrobium dichotomicum</name>
    <dbReference type="NCBI Taxonomy" id="46223"/>
    <lineage>
        <taxon>Bacteria</taxon>
        <taxon>Bacillati</taxon>
        <taxon>Bacillota</taxon>
        <taxon>Bacilli</taxon>
        <taxon>Bacillales</taxon>
        <taxon>Thermoactinomycetaceae</taxon>
        <taxon>Thermoflavimicrobium</taxon>
    </lineage>
</organism>
<evidence type="ECO:0000313" key="12">
    <source>
        <dbReference type="Proteomes" id="UP000199545"/>
    </source>
</evidence>
<keyword evidence="3" id="KW-0902">Two-component regulatory system</keyword>
<dbReference type="SUPFAM" id="SSF52172">
    <property type="entry name" value="CheY-like"/>
    <property type="match status" value="1"/>
</dbReference>
<dbReference type="Pfam" id="PF00072">
    <property type="entry name" value="Response_reg"/>
    <property type="match status" value="1"/>
</dbReference>
<dbReference type="GO" id="GO:0000976">
    <property type="term" value="F:transcription cis-regulatory region binding"/>
    <property type="evidence" value="ECO:0007669"/>
    <property type="project" value="TreeGrafter"/>
</dbReference>
<dbReference type="InterPro" id="IPR036388">
    <property type="entry name" value="WH-like_DNA-bd_sf"/>
</dbReference>
<dbReference type="Gene3D" id="1.10.10.10">
    <property type="entry name" value="Winged helix-like DNA-binding domain superfamily/Winged helix DNA-binding domain"/>
    <property type="match status" value="1"/>
</dbReference>
<evidence type="ECO:0000256" key="7">
    <source>
        <dbReference type="PROSITE-ProRule" id="PRU00169"/>
    </source>
</evidence>
<dbReference type="PROSITE" id="PS50110">
    <property type="entry name" value="RESPONSE_REGULATORY"/>
    <property type="match status" value="1"/>
</dbReference>
<evidence type="ECO:0000256" key="8">
    <source>
        <dbReference type="PROSITE-ProRule" id="PRU01091"/>
    </source>
</evidence>
<dbReference type="PANTHER" id="PTHR48111">
    <property type="entry name" value="REGULATOR OF RPOS"/>
    <property type="match status" value="1"/>
</dbReference>
<dbReference type="CDD" id="cd17574">
    <property type="entry name" value="REC_OmpR"/>
    <property type="match status" value="1"/>
</dbReference>
<feature type="DNA-binding region" description="OmpR/PhoB-type" evidence="8">
    <location>
        <begin position="132"/>
        <end position="231"/>
    </location>
</feature>
<dbReference type="RefSeq" id="WP_093229119.1">
    <property type="nucleotide sequence ID" value="NZ_FORR01000005.1"/>
</dbReference>
<evidence type="ECO:0000256" key="4">
    <source>
        <dbReference type="ARBA" id="ARBA00023015"/>
    </source>
</evidence>
<dbReference type="SMART" id="SM00448">
    <property type="entry name" value="REC"/>
    <property type="match status" value="1"/>
</dbReference>
<sequence length="239" mass="27641">MNYQPIVLIVDDDEEIRQLLQLYLRNEGYKILQGSTGKEALALARIHRVDLIVLDLMMPDMDGIAACIKIREKYQMPIIMLTAKASDMDKIHGLSIGADDYVTKPFNPLELIARIKAHLRRYHHFQPAEAKKDVIQIQHVSIHTTTRQVMVNQREVQLTPREFDILVLLAQHPGVVFSSEQIYQQVWKEPMLTSNNTIMVHIRKIREKIELDPRRPTIIQTVWGVGYKVQPTRAQDPHA</sequence>
<dbReference type="Gene3D" id="3.40.50.2300">
    <property type="match status" value="1"/>
</dbReference>
<gene>
    <name evidence="11" type="ORF">SAMN05421852_10570</name>
</gene>
<dbReference type="FunFam" id="3.40.50.2300:FF:000001">
    <property type="entry name" value="DNA-binding response regulator PhoB"/>
    <property type="match status" value="1"/>
</dbReference>
<evidence type="ECO:0000256" key="6">
    <source>
        <dbReference type="ARBA" id="ARBA00023163"/>
    </source>
</evidence>
<keyword evidence="4" id="KW-0805">Transcription regulation</keyword>